<keyword evidence="2" id="KW-0479">Metal-binding</keyword>
<dbReference type="Proteomes" id="UP000320184">
    <property type="component" value="Unassembled WGS sequence"/>
</dbReference>
<dbReference type="InterPro" id="IPR018967">
    <property type="entry name" value="FeS-contain_CDGSH-typ"/>
</dbReference>
<dbReference type="Pfam" id="PF09360">
    <property type="entry name" value="zf-CDGSH"/>
    <property type="match status" value="1"/>
</dbReference>
<dbReference type="GO" id="GO:0005737">
    <property type="term" value="C:cytoplasm"/>
    <property type="evidence" value="ECO:0007669"/>
    <property type="project" value="UniProtKB-ARBA"/>
</dbReference>
<feature type="domain" description="Iron-binding zinc finger CDGSH type" evidence="5">
    <location>
        <begin position="11"/>
        <end position="62"/>
    </location>
</feature>
<reference evidence="6 7" key="1">
    <citation type="journal article" date="2019" name="Nat. Microbiol.">
        <title>Mediterranean grassland soil C-N compound turnover is dependent on rainfall and depth, and is mediated by genomically divergent microorganisms.</title>
        <authorList>
            <person name="Diamond S."/>
            <person name="Andeer P.F."/>
            <person name="Li Z."/>
            <person name="Crits-Christoph A."/>
            <person name="Burstein D."/>
            <person name="Anantharaman K."/>
            <person name="Lane K.R."/>
            <person name="Thomas B.C."/>
            <person name="Pan C."/>
            <person name="Northen T.R."/>
            <person name="Banfield J.F."/>
        </authorList>
    </citation>
    <scope>NUCLEOTIDE SEQUENCE [LARGE SCALE GENOMIC DNA]</scope>
    <source>
        <strain evidence="6">WS_3</strain>
    </source>
</reference>
<evidence type="ECO:0000256" key="3">
    <source>
        <dbReference type="ARBA" id="ARBA00023004"/>
    </source>
</evidence>
<keyword evidence="1" id="KW-0001">2Fe-2S</keyword>
<gene>
    <name evidence="6" type="ORF">E6K73_03310</name>
</gene>
<keyword evidence="3" id="KW-0408">Iron</keyword>
<evidence type="ECO:0000313" key="6">
    <source>
        <dbReference type="EMBL" id="TMQ52272.1"/>
    </source>
</evidence>
<name>A0A538SLN4_UNCEI</name>
<accession>A0A538SLN4</accession>
<dbReference type="SMART" id="SM00704">
    <property type="entry name" value="ZnF_CDGSH"/>
    <property type="match status" value="1"/>
</dbReference>
<evidence type="ECO:0000256" key="1">
    <source>
        <dbReference type="ARBA" id="ARBA00022714"/>
    </source>
</evidence>
<dbReference type="Gene3D" id="3.40.5.90">
    <property type="entry name" value="CDGSH iron-sulfur domain, mitoNEET-type"/>
    <property type="match status" value="1"/>
</dbReference>
<dbReference type="EMBL" id="VBOT01000038">
    <property type="protein sequence ID" value="TMQ52272.1"/>
    <property type="molecule type" value="Genomic_DNA"/>
</dbReference>
<keyword evidence="4" id="KW-0411">Iron-sulfur</keyword>
<dbReference type="AlphaFoldDB" id="A0A538SLN4"/>
<dbReference type="GO" id="GO:0051537">
    <property type="term" value="F:2 iron, 2 sulfur cluster binding"/>
    <property type="evidence" value="ECO:0007669"/>
    <property type="project" value="UniProtKB-KW"/>
</dbReference>
<dbReference type="GO" id="GO:0046872">
    <property type="term" value="F:metal ion binding"/>
    <property type="evidence" value="ECO:0007669"/>
    <property type="project" value="UniProtKB-KW"/>
</dbReference>
<proteinExistence type="predicted"/>
<evidence type="ECO:0000313" key="7">
    <source>
        <dbReference type="Proteomes" id="UP000320184"/>
    </source>
</evidence>
<dbReference type="InterPro" id="IPR042216">
    <property type="entry name" value="MitoNEET_CISD"/>
</dbReference>
<evidence type="ECO:0000256" key="2">
    <source>
        <dbReference type="ARBA" id="ARBA00022723"/>
    </source>
</evidence>
<evidence type="ECO:0000256" key="4">
    <source>
        <dbReference type="ARBA" id="ARBA00023014"/>
    </source>
</evidence>
<evidence type="ECO:0000259" key="5">
    <source>
        <dbReference type="SMART" id="SM00704"/>
    </source>
</evidence>
<comment type="caution">
    <text evidence="6">The sequence shown here is derived from an EMBL/GenBank/DDBJ whole genome shotgun (WGS) entry which is preliminary data.</text>
</comment>
<protein>
    <submittedName>
        <fullName evidence="6">CDGSH iron-sulfur domain-containing protein</fullName>
    </submittedName>
</protein>
<sequence>MAATRITVMSNGSIRVEGDFEIVDQEGRPFGLGGRPRVSLCRCGHSSNKPFCDSTHKTCGFESVIVAFDLPEPQPKPASP</sequence>
<organism evidence="6 7">
    <name type="scientific">Eiseniibacteriota bacterium</name>
    <dbReference type="NCBI Taxonomy" id="2212470"/>
    <lineage>
        <taxon>Bacteria</taxon>
        <taxon>Candidatus Eiseniibacteriota</taxon>
    </lineage>
</organism>